<comment type="caution">
    <text evidence="4">The sequence shown here is derived from an EMBL/GenBank/DDBJ whole genome shotgun (WGS) entry which is preliminary data.</text>
</comment>
<dbReference type="FunFam" id="1.10.238.10:FF:000157">
    <property type="entry name" value="ATP/GTP-binding protein family"/>
    <property type="match status" value="1"/>
</dbReference>
<accession>A0A833TAC2</accession>
<evidence type="ECO:0000259" key="3">
    <source>
        <dbReference type="PROSITE" id="PS50222"/>
    </source>
</evidence>
<gene>
    <name evidence="4" type="ORF">F2P56_035918</name>
</gene>
<feature type="region of interest" description="Disordered" evidence="2">
    <location>
        <begin position="287"/>
        <end position="322"/>
    </location>
</feature>
<dbReference type="SMART" id="SM01122">
    <property type="entry name" value="DBC1"/>
    <property type="match status" value="1"/>
</dbReference>
<feature type="compositionally biased region" description="Basic and acidic residues" evidence="2">
    <location>
        <begin position="732"/>
        <end position="779"/>
    </location>
</feature>
<dbReference type="PANTHER" id="PTHR14304">
    <property type="entry name" value="CELL DIVISION CYCLE AND APOPTOSIS REGULATOR PROTEIN"/>
    <property type="match status" value="1"/>
</dbReference>
<organism evidence="4 5">
    <name type="scientific">Juglans regia</name>
    <name type="common">English walnut</name>
    <dbReference type="NCBI Taxonomy" id="51240"/>
    <lineage>
        <taxon>Eukaryota</taxon>
        <taxon>Viridiplantae</taxon>
        <taxon>Streptophyta</taxon>
        <taxon>Embryophyta</taxon>
        <taxon>Tracheophyta</taxon>
        <taxon>Spermatophyta</taxon>
        <taxon>Magnoliopsida</taxon>
        <taxon>eudicotyledons</taxon>
        <taxon>Gunneridae</taxon>
        <taxon>Pentapetalae</taxon>
        <taxon>rosids</taxon>
        <taxon>fabids</taxon>
        <taxon>Fagales</taxon>
        <taxon>Juglandaceae</taxon>
        <taxon>Juglans</taxon>
    </lineage>
</organism>
<feature type="region of interest" description="Disordered" evidence="2">
    <location>
        <begin position="357"/>
        <end position="445"/>
    </location>
</feature>
<feature type="domain" description="EF-hand" evidence="3">
    <location>
        <begin position="1301"/>
        <end position="1336"/>
    </location>
</feature>
<feature type="compositionally biased region" description="Basic and acidic residues" evidence="2">
    <location>
        <begin position="963"/>
        <end position="987"/>
    </location>
</feature>
<dbReference type="InterPro" id="IPR002048">
    <property type="entry name" value="EF_hand_dom"/>
</dbReference>
<feature type="compositionally biased region" description="Acidic residues" evidence="2">
    <location>
        <begin position="1201"/>
        <end position="1221"/>
    </location>
</feature>
<dbReference type="InterPro" id="IPR025224">
    <property type="entry name" value="CCAR1/CCAR2"/>
</dbReference>
<feature type="compositionally biased region" description="Basic residues" evidence="2">
    <location>
        <begin position="793"/>
        <end position="804"/>
    </location>
</feature>
<dbReference type="PROSITE" id="PS50222">
    <property type="entry name" value="EF_HAND_2"/>
    <property type="match status" value="1"/>
</dbReference>
<dbReference type="PANTHER" id="PTHR14304:SF11">
    <property type="entry name" value="SAP DOMAIN-CONTAINING PROTEIN"/>
    <property type="match status" value="1"/>
</dbReference>
<feature type="compositionally biased region" description="Low complexity" evidence="2">
    <location>
        <begin position="780"/>
        <end position="792"/>
    </location>
</feature>
<dbReference type="Pfam" id="PF14443">
    <property type="entry name" value="DBC1"/>
    <property type="match status" value="1"/>
</dbReference>
<feature type="compositionally biased region" description="Basic and acidic residues" evidence="2">
    <location>
        <begin position="1141"/>
        <end position="1168"/>
    </location>
</feature>
<dbReference type="Pfam" id="PF19256">
    <property type="entry name" value="LAIKA"/>
    <property type="match status" value="1"/>
</dbReference>
<dbReference type="Gramene" id="Jr16_12130_p1">
    <property type="protein sequence ID" value="cds.Jr16_12130_p1"/>
    <property type="gene ID" value="Jr16_12130"/>
</dbReference>
<dbReference type="EMBL" id="LIHL02000016">
    <property type="protein sequence ID" value="KAF5443357.1"/>
    <property type="molecule type" value="Genomic_DNA"/>
</dbReference>
<sequence length="1372" mass="154088">MYSGRGGNAYGQQSYAGQSAYGANLGPAYSASSLGGPDGGSQAARHSSMLGGSLEADVGGYRTHPPAAAHYGGQYSSVYGLAVLSSAQQVPALNAKGAGPSALEGRGSYASAITGSPKFVSSDYVQSSGHGYGHKGDQLYADKIPDYPVPDRHQYGERNSAYIGKDLQSEQTGRYADSIGFSNKNQNDMYDRIDKALLRQEQLLKSQSLQSASLDGSARQADYLAARVTTSRHPTQDAISYGGRMDADPRTLSMLSASSYSGQRAPSIVGEASLRNMDDLVYAQSSSNPGYGVSLPPGRDYATGKGLHGASTELDYPSSTLSRSRQIRIEDHKDDKARYLREFELREEERRRERLRVRERDRQRERELERERERGQERVRERQRNLERREEEGERGRKRGLETRRDRIPPRKSRDCHDSSVAKEAKSLRQDSRHHDTFNRHHSPVKEKRREYICKVYSSSLVDVERDFLSIDKRYPRLFVSAEFSKAVVNWPKENLKLPIHTPVSFEHDVLEEEREKGLKVSSAELLVEEPAKSGSTVWNAKMILMSGLSKNAMEELSSEKSSDDRIPHICNIIRFGVLRRDQSWMAIGGPWDSVDGSDPSVDDTSLIQTVLRYAKNITQLDLQNCCNWNRFLEIHYDRVGKDGLFSHKEVTVLFVPDLSECLPSLEAWRDQWLAHKKDVAERERQVALKKEWSREKKDGLKDKQKDSTKDVKQVDKSGKEKESAPSGQSEDVNKKEKDVNDVKAITAEEKADGNDKRLEKKGGAETGEENKTVEKNEPGKSVGAQKSGSVKSGKKKIIKKIVKQKVVDKTAGNSASNQNDKLDEKENGKNTNSEIPNLQNANSGAKTFVKKKVMRKIPMGKTAQNEDMQDKQNDNLDPSRAAVVEGTSVKKTVKRKIIKRVAKRKVSVLQSGDAVADNKKDAGGDEIKVVWAVDETEIMEGQAANTENQVSEIKRSGKKTVKQNDDVVDSSKTEINANKDGKRAGEKSGQGAKLETEADEPKPSQNANHSGKGGKSKDGEKSKDGQEKKDNDGKDLSRSKSNKELKDKRKPEEPPRHPGLILQTKRSKDSKLRSVSLSLDSLLDYTDKDIDEASFELSLFAESLYEMLQYQMGCRLLTFLEKLRVKFLRKRNQRKRQQNKVHEMERDKKSPAKRLKTNEHPVKDLSIKPEISSPADIDDDKTRAEEDESVDLVYELKMEDETDGDEDPEEDPEEYEETEESSMQRNAYNANKKEEGKTDVNAEPEKVSGIEKDEAEESFKVKPKAAETNPKSDEEMFKKREATVDTGERGETSAIKEVSVDKELLQQAFRFFDRNQVGYIRVEDMRLIIHNLGKFLSHRDVKELVQSALLESNTARDDRILYNKLVRMSGI</sequence>
<reference evidence="4" key="1">
    <citation type="submission" date="2015-10" db="EMBL/GenBank/DDBJ databases">
        <authorList>
            <person name="Martinez-Garcia P.J."/>
            <person name="Crepeau M.W."/>
            <person name="Puiu D."/>
            <person name="Gonzalez-Ibeas D."/>
            <person name="Whalen J."/>
            <person name="Stevens K."/>
            <person name="Paul R."/>
            <person name="Butterfield T."/>
            <person name="Britton M."/>
            <person name="Reagan R."/>
            <person name="Chakraborty S."/>
            <person name="Walawage S.L."/>
            <person name="Vasquez-Gross H.A."/>
            <person name="Cardeno C."/>
            <person name="Famula R."/>
            <person name="Pratt K."/>
            <person name="Kuruganti S."/>
            <person name="Aradhya M.K."/>
            <person name="Leslie C.A."/>
            <person name="Dandekar A.M."/>
            <person name="Salzberg S.L."/>
            <person name="Wegrzyn J.L."/>
            <person name="Langley C.H."/>
            <person name="Neale D.B."/>
        </authorList>
    </citation>
    <scope>NUCLEOTIDE SEQUENCE</scope>
    <source>
        <tissue evidence="4">Leaves</tissue>
    </source>
</reference>
<protein>
    <recommendedName>
        <fullName evidence="3">EF-hand domain-containing protein</fullName>
    </recommendedName>
</protein>
<name>A0A833TAC2_JUGRE</name>
<dbReference type="InterPro" id="IPR045353">
    <property type="entry name" value="LAIKA"/>
</dbReference>
<feature type="compositionally biased region" description="Polar residues" evidence="2">
    <location>
        <begin position="830"/>
        <end position="846"/>
    </location>
</feature>
<dbReference type="InterPro" id="IPR025954">
    <property type="entry name" value="DBC1/CARP1_inactive_NUDIX"/>
</dbReference>
<feature type="compositionally biased region" description="Basic and acidic residues" evidence="2">
    <location>
        <begin position="1232"/>
        <end position="1261"/>
    </location>
</feature>
<dbReference type="InterPro" id="IPR011992">
    <property type="entry name" value="EF-hand-dom_pair"/>
</dbReference>
<dbReference type="SUPFAM" id="SSF47473">
    <property type="entry name" value="EF-hand"/>
    <property type="match status" value="1"/>
</dbReference>
<evidence type="ECO:0000313" key="4">
    <source>
        <dbReference type="EMBL" id="KAF5443357.1"/>
    </source>
</evidence>
<dbReference type="Gene3D" id="1.10.238.10">
    <property type="entry name" value="EF-hand"/>
    <property type="match status" value="1"/>
</dbReference>
<feature type="region of interest" description="Disordered" evidence="2">
    <location>
        <begin position="1132"/>
        <end position="1273"/>
    </location>
</feature>
<reference evidence="4" key="2">
    <citation type="submission" date="2020-03" db="EMBL/GenBank/DDBJ databases">
        <title>Walnut 2.0.</title>
        <authorList>
            <person name="Marrano A."/>
            <person name="Britton M."/>
            <person name="Zimin A.V."/>
            <person name="Zaini P.A."/>
            <person name="Workman R."/>
            <person name="Puiu D."/>
            <person name="Bianco L."/>
            <person name="Allen B.J."/>
            <person name="Troggio M."/>
            <person name="Leslie C.A."/>
            <person name="Timp W."/>
            <person name="Dendekar A."/>
            <person name="Salzberg S.L."/>
            <person name="Neale D.B."/>
        </authorList>
    </citation>
    <scope>NUCLEOTIDE SEQUENCE</scope>
    <source>
        <tissue evidence="4">Leaves</tissue>
    </source>
</reference>
<dbReference type="Proteomes" id="UP000619265">
    <property type="component" value="Unassembled WGS sequence"/>
</dbReference>
<evidence type="ECO:0000313" key="5">
    <source>
        <dbReference type="Proteomes" id="UP000619265"/>
    </source>
</evidence>
<dbReference type="GO" id="GO:0006355">
    <property type="term" value="P:regulation of DNA-templated transcription"/>
    <property type="evidence" value="ECO:0007669"/>
    <property type="project" value="InterPro"/>
</dbReference>
<evidence type="ECO:0000256" key="2">
    <source>
        <dbReference type="SAM" id="MobiDB-lite"/>
    </source>
</evidence>
<dbReference type="GO" id="GO:0005509">
    <property type="term" value="F:calcium ion binding"/>
    <property type="evidence" value="ECO:0007669"/>
    <property type="project" value="InterPro"/>
</dbReference>
<evidence type="ECO:0000256" key="1">
    <source>
        <dbReference type="ARBA" id="ARBA00023054"/>
    </source>
</evidence>
<feature type="compositionally biased region" description="Basic and acidic residues" evidence="2">
    <location>
        <begin position="695"/>
        <end position="724"/>
    </location>
</feature>
<feature type="region of interest" description="Disordered" evidence="2">
    <location>
        <begin position="940"/>
        <end position="1074"/>
    </location>
</feature>
<keyword evidence="1" id="KW-0175">Coiled coil</keyword>
<proteinExistence type="predicted"/>
<feature type="compositionally biased region" description="Basic and acidic residues" evidence="2">
    <location>
        <begin position="1016"/>
        <end position="1057"/>
    </location>
</feature>
<feature type="region of interest" description="Disordered" evidence="2">
    <location>
        <begin position="695"/>
        <end position="884"/>
    </location>
</feature>